<evidence type="ECO:0000256" key="1">
    <source>
        <dbReference type="SAM" id="MobiDB-lite"/>
    </source>
</evidence>
<evidence type="ECO:0000313" key="3">
    <source>
        <dbReference type="Proteomes" id="UP000712600"/>
    </source>
</evidence>
<name>A0A8S9QJR1_BRACR</name>
<comment type="caution">
    <text evidence="2">The sequence shown here is derived from an EMBL/GenBank/DDBJ whole genome shotgun (WGS) entry which is preliminary data.</text>
</comment>
<sequence>MSESDRERYERPVARLDKAQIDALLATVMKEMDKNLEFAGVNSSANNVLGSSSQARRAAREKRKGKRPARVEEPENLDSSSGRSTDEERSDELKELDGSKKDDGAARPKHTLDRPTEIVSSSNHSEQIQDPFFFSKGPVTRSQTKNLKKAILTLVYSNPEPISIENQVNQMFNHSVIKAT</sequence>
<evidence type="ECO:0000313" key="2">
    <source>
        <dbReference type="EMBL" id="KAF3553336.1"/>
    </source>
</evidence>
<feature type="compositionally biased region" description="Basic and acidic residues" evidence="1">
    <location>
        <begin position="84"/>
        <end position="116"/>
    </location>
</feature>
<dbReference type="EMBL" id="QGKX02000996">
    <property type="protein sequence ID" value="KAF3553336.1"/>
    <property type="molecule type" value="Genomic_DNA"/>
</dbReference>
<gene>
    <name evidence="2" type="ORF">F2Q69_00013072</name>
</gene>
<dbReference type="AlphaFoldDB" id="A0A8S9QJR1"/>
<organism evidence="2 3">
    <name type="scientific">Brassica cretica</name>
    <name type="common">Mustard</name>
    <dbReference type="NCBI Taxonomy" id="69181"/>
    <lineage>
        <taxon>Eukaryota</taxon>
        <taxon>Viridiplantae</taxon>
        <taxon>Streptophyta</taxon>
        <taxon>Embryophyta</taxon>
        <taxon>Tracheophyta</taxon>
        <taxon>Spermatophyta</taxon>
        <taxon>Magnoliopsida</taxon>
        <taxon>eudicotyledons</taxon>
        <taxon>Gunneridae</taxon>
        <taxon>Pentapetalae</taxon>
        <taxon>rosids</taxon>
        <taxon>malvids</taxon>
        <taxon>Brassicales</taxon>
        <taxon>Brassicaceae</taxon>
        <taxon>Brassiceae</taxon>
        <taxon>Brassica</taxon>
    </lineage>
</organism>
<feature type="compositionally biased region" description="Polar residues" evidence="1">
    <location>
        <begin position="41"/>
        <end position="54"/>
    </location>
</feature>
<accession>A0A8S9QJR1</accession>
<proteinExistence type="predicted"/>
<feature type="compositionally biased region" description="Basic residues" evidence="1">
    <location>
        <begin position="57"/>
        <end position="68"/>
    </location>
</feature>
<reference evidence="2" key="1">
    <citation type="submission" date="2019-12" db="EMBL/GenBank/DDBJ databases">
        <title>Genome sequencing and annotation of Brassica cretica.</title>
        <authorList>
            <person name="Studholme D.J."/>
            <person name="Sarris P."/>
        </authorList>
    </citation>
    <scope>NUCLEOTIDE SEQUENCE</scope>
    <source>
        <strain evidence="2">PFS-109/04</strain>
        <tissue evidence="2">Leaf</tissue>
    </source>
</reference>
<protein>
    <submittedName>
        <fullName evidence="2">Uncharacterized protein</fullName>
    </submittedName>
</protein>
<dbReference type="Proteomes" id="UP000712600">
    <property type="component" value="Unassembled WGS sequence"/>
</dbReference>
<feature type="region of interest" description="Disordered" evidence="1">
    <location>
        <begin position="38"/>
        <end position="126"/>
    </location>
</feature>